<name>A0A4R6BIN3_9STAP</name>
<dbReference type="AlphaFoldDB" id="A0A4R6BIN3"/>
<dbReference type="RefSeq" id="WP_133430233.1">
    <property type="nucleotide sequence ID" value="NZ_BMCC01000001.1"/>
</dbReference>
<dbReference type="Gene3D" id="3.20.10.10">
    <property type="entry name" value="D-amino Acid Aminotransferase, subunit A, domain 2"/>
    <property type="match status" value="1"/>
</dbReference>
<evidence type="ECO:0000313" key="3">
    <source>
        <dbReference type="Proteomes" id="UP000295328"/>
    </source>
</evidence>
<dbReference type="Proteomes" id="UP000295328">
    <property type="component" value="Unassembled WGS sequence"/>
</dbReference>
<dbReference type="PRINTS" id="PR00095">
    <property type="entry name" value="ANTSNTHASEI"/>
</dbReference>
<dbReference type="InterPro" id="IPR005802">
    <property type="entry name" value="ADC_synth_comp_1"/>
</dbReference>
<feature type="domain" description="Chorismate-utilising enzyme C-terminal" evidence="1">
    <location>
        <begin position="101"/>
        <end position="353"/>
    </location>
</feature>
<dbReference type="InterPro" id="IPR005801">
    <property type="entry name" value="ADC_synthase"/>
</dbReference>
<proteinExistence type="predicted"/>
<keyword evidence="2" id="KW-0032">Aminotransferase</keyword>
<keyword evidence="2" id="KW-0808">Transferase</keyword>
<dbReference type="GO" id="GO:0009396">
    <property type="term" value="P:folic acid-containing compound biosynthetic process"/>
    <property type="evidence" value="ECO:0007669"/>
    <property type="project" value="InterPro"/>
</dbReference>
<evidence type="ECO:0000313" key="2">
    <source>
        <dbReference type="EMBL" id="TDM01512.1"/>
    </source>
</evidence>
<dbReference type="OrthoDB" id="9803598at2"/>
<dbReference type="SUPFAM" id="SSF56752">
    <property type="entry name" value="D-aminoacid aminotransferase-like PLP-dependent enzymes"/>
    <property type="match status" value="1"/>
</dbReference>
<gene>
    <name evidence="2" type="primary">pabB</name>
    <name evidence="2" type="ORF">ERX37_08430</name>
</gene>
<evidence type="ECO:0000259" key="1">
    <source>
        <dbReference type="Pfam" id="PF00425"/>
    </source>
</evidence>
<dbReference type="GO" id="GO:0046820">
    <property type="term" value="F:4-amino-4-deoxychorismate synthase activity"/>
    <property type="evidence" value="ECO:0007669"/>
    <property type="project" value="UniProtKB-EC"/>
</dbReference>
<dbReference type="GO" id="GO:0000162">
    <property type="term" value="P:L-tryptophan biosynthetic process"/>
    <property type="evidence" value="ECO:0007669"/>
    <property type="project" value="TreeGrafter"/>
</dbReference>
<dbReference type="EMBL" id="SCWE01000003">
    <property type="protein sequence ID" value="TDM01512.1"/>
    <property type="molecule type" value="Genomic_DNA"/>
</dbReference>
<dbReference type="Pfam" id="PF00425">
    <property type="entry name" value="Chorismate_bind"/>
    <property type="match status" value="1"/>
</dbReference>
<keyword evidence="3" id="KW-1185">Reference proteome</keyword>
<dbReference type="Gene3D" id="3.60.120.10">
    <property type="entry name" value="Anthranilate synthase"/>
    <property type="match status" value="1"/>
</dbReference>
<dbReference type="Gene3D" id="3.30.470.10">
    <property type="match status" value="1"/>
</dbReference>
<dbReference type="InterPro" id="IPR036038">
    <property type="entry name" value="Aminotransferase-like"/>
</dbReference>
<dbReference type="InterPro" id="IPR043131">
    <property type="entry name" value="BCAT-like_N"/>
</dbReference>
<reference evidence="2 3" key="1">
    <citation type="submission" date="2019-01" db="EMBL/GenBank/DDBJ databases">
        <title>Draft genome sequences of the type strains of six Macrococcus species.</title>
        <authorList>
            <person name="Mazhar S."/>
            <person name="Altermann E."/>
            <person name="Hill C."/>
            <person name="Mcauliffe O."/>
        </authorList>
    </citation>
    <scope>NUCLEOTIDE SEQUENCE [LARGE SCALE GENOMIC DNA]</scope>
    <source>
        <strain evidence="2 3">CCM4809</strain>
    </source>
</reference>
<dbReference type="EC" id="2.6.1.85" evidence="2"/>
<dbReference type="PANTHER" id="PTHR11236">
    <property type="entry name" value="AMINOBENZOATE/ANTHRANILATE SYNTHASE"/>
    <property type="match status" value="1"/>
</dbReference>
<dbReference type="Pfam" id="PF01063">
    <property type="entry name" value="Aminotran_4"/>
    <property type="match status" value="1"/>
</dbReference>
<sequence length="562" mass="64653">MRACIQFKEVGTLYFANPLEVLTAYTLEEVENVIHEAEKRSASCFVVGYLNYEAARAFSSLMKVKDSSCYAKFYVFNETVGPFAHVALDTPIKFAFTETKEKIENDIRYIQERIRQGDTYQVNYTTRLKAEADIDAYALYCKLTEMSNGDYCAFIEDEDHAIISISPELFFKYDKTSSVIQTKPMKGTLSRHVDPEVDEAHYLQLKASKKDQAENVMIVDLLRNDLSRIARKNSVHVPALFDIEKYPTVFQMTSTVEALIEPAYGLFDILKALFPCGSITGAPKISTMSIIDELETHRGIYCGTIGIMTPDIAVFNVPIRTIEKQGRKMVYGVGGGITIDSEAELEFEEMVMKTRILRQLASYQDFHLIETMRVDSEGIRRKNFHLRRLLNSLAQFDFIYNEDLLNHLFTKRGEGCYRLAVYDGYISAEERTLPETQLQQAVLLPMGKSEHIWRQHKTSHRQHYKTEEGYLALYYDGDQKIIEFNIGNVVYAYQGQLYTPATDLQLPGCMQAALLAQNKIARRELYVEELHEIESIWMINSLREWVPIEIQQQNMEKFCIKA</sequence>
<dbReference type="InterPro" id="IPR019999">
    <property type="entry name" value="Anth_synth_I-like"/>
</dbReference>
<dbReference type="NCBIfam" id="TIGR00553">
    <property type="entry name" value="pabB"/>
    <property type="match status" value="1"/>
</dbReference>
<dbReference type="InterPro" id="IPR015890">
    <property type="entry name" value="Chorismate_C"/>
</dbReference>
<comment type="caution">
    <text evidence="2">The sequence shown here is derived from an EMBL/GenBank/DDBJ whole genome shotgun (WGS) entry which is preliminary data.</text>
</comment>
<dbReference type="InterPro" id="IPR043132">
    <property type="entry name" value="BCAT-like_C"/>
</dbReference>
<dbReference type="PANTHER" id="PTHR11236:SF50">
    <property type="entry name" value="AMINODEOXYCHORISMATE SYNTHASE COMPONENT 1"/>
    <property type="match status" value="1"/>
</dbReference>
<protein>
    <submittedName>
        <fullName evidence="2">Aminodeoxychorismate synthase component I</fullName>
        <ecNumber evidence="2">2.6.1.85</ecNumber>
    </submittedName>
</protein>
<accession>A0A4R6BIN3</accession>
<dbReference type="SUPFAM" id="SSF56322">
    <property type="entry name" value="ADC synthase"/>
    <property type="match status" value="1"/>
</dbReference>
<dbReference type="InterPro" id="IPR001544">
    <property type="entry name" value="Aminotrans_IV"/>
</dbReference>
<organism evidence="2 3">
    <name type="scientific">Macrococcus hajekii</name>
    <dbReference type="NCBI Taxonomy" id="198482"/>
    <lineage>
        <taxon>Bacteria</taxon>
        <taxon>Bacillati</taxon>
        <taxon>Bacillota</taxon>
        <taxon>Bacilli</taxon>
        <taxon>Bacillales</taxon>
        <taxon>Staphylococcaceae</taxon>
        <taxon>Macrococcus</taxon>
    </lineage>
</organism>